<feature type="signal peptide" evidence="11">
    <location>
        <begin position="1"/>
        <end position="21"/>
    </location>
</feature>
<dbReference type="PANTHER" id="PTHR12924">
    <property type="entry name" value="TRANSLOCON-ASSOCIATED PROTEIN, ALPHA SUBUNIT"/>
    <property type="match status" value="1"/>
</dbReference>
<dbReference type="InterPro" id="IPR005595">
    <property type="entry name" value="TRAP_alpha"/>
</dbReference>
<evidence type="ECO:0000256" key="7">
    <source>
        <dbReference type="ARBA" id="ARBA00037565"/>
    </source>
</evidence>
<dbReference type="Pfam" id="PF03896">
    <property type="entry name" value="TRAP_alpha"/>
    <property type="match status" value="1"/>
</dbReference>
<comment type="subcellular location">
    <subcellularLocation>
        <location evidence="1">Endoplasmic reticulum membrane</location>
        <topology evidence="1">Single-pass type I membrane protein</topology>
    </subcellularLocation>
</comment>
<evidence type="ECO:0000256" key="4">
    <source>
        <dbReference type="ARBA" id="ARBA00022824"/>
    </source>
</evidence>
<evidence type="ECO:0000256" key="10">
    <source>
        <dbReference type="SAM" id="Phobius"/>
    </source>
</evidence>
<evidence type="ECO:0000256" key="6">
    <source>
        <dbReference type="ARBA" id="ARBA00023136"/>
    </source>
</evidence>
<accession>A0A9P3PSF2</accession>
<keyword evidence="6 10" id="KW-0472">Membrane</keyword>
<evidence type="ECO:0000256" key="9">
    <source>
        <dbReference type="SAM" id="MobiDB-lite"/>
    </source>
</evidence>
<keyword evidence="3 11" id="KW-0732">Signal</keyword>
<dbReference type="Proteomes" id="UP001063166">
    <property type="component" value="Unassembled WGS sequence"/>
</dbReference>
<proteinExistence type="inferred from homology"/>
<protein>
    <submittedName>
        <fullName evidence="12">Signal sequence receptor alpha chain</fullName>
    </submittedName>
</protein>
<evidence type="ECO:0000256" key="11">
    <source>
        <dbReference type="SAM" id="SignalP"/>
    </source>
</evidence>
<sequence>MRFNALLSIAALVLSVVSSRAEDTAEPNVTAEPDVAVTATFAEANPFGHVVNGERNTLSLSVENKSGRNITLVNVAGSVHHPETHRLIKNLTTTKYGVPLMDGIKIQVPYAFYSEFKPGDLRLNVWLEHSLDDGSKYRVPAYDSVVTIVEPEISIFDFKLISTYLMVAAIFGGLSYLAYLNFVPQKKSRGKKTGAQSVSAPVGTVTASGAGGYQEEWIPEHHLKKAKKASGPSGDELSGSELSGTETRRRKGRK</sequence>
<dbReference type="AlphaFoldDB" id="A0A9P3PSF2"/>
<comment type="function">
    <text evidence="7">Is probably involved in a pathway contributing to genomic integrity.</text>
</comment>
<dbReference type="PANTHER" id="PTHR12924:SF0">
    <property type="entry name" value="TRANSLOCON-ASSOCIATED PROTEIN SUBUNIT ALPHA"/>
    <property type="match status" value="1"/>
</dbReference>
<gene>
    <name evidence="12" type="ORF">LshimejAT787_0803730</name>
</gene>
<reference evidence="12" key="1">
    <citation type="submission" date="2022-07" db="EMBL/GenBank/DDBJ databases">
        <title>The genome of Lyophyllum shimeji provides insight into the initial evolution of ectomycorrhizal fungal genome.</title>
        <authorList>
            <person name="Kobayashi Y."/>
            <person name="Shibata T."/>
            <person name="Hirakawa H."/>
            <person name="Shigenobu S."/>
            <person name="Nishiyama T."/>
            <person name="Yamada A."/>
            <person name="Hasebe M."/>
            <person name="Kawaguchi M."/>
        </authorList>
    </citation>
    <scope>NUCLEOTIDE SEQUENCE</scope>
    <source>
        <strain evidence="12">AT787</strain>
    </source>
</reference>
<keyword evidence="5 10" id="KW-1133">Transmembrane helix</keyword>
<keyword evidence="2 10" id="KW-0812">Transmembrane</keyword>
<comment type="similarity">
    <text evidence="8">Belongs to the IRC22 family.</text>
</comment>
<evidence type="ECO:0000256" key="3">
    <source>
        <dbReference type="ARBA" id="ARBA00022729"/>
    </source>
</evidence>
<keyword evidence="4" id="KW-0256">Endoplasmic reticulum</keyword>
<dbReference type="EMBL" id="BRPK01000008">
    <property type="protein sequence ID" value="GLB40502.1"/>
    <property type="molecule type" value="Genomic_DNA"/>
</dbReference>
<name>A0A9P3PSF2_LYOSH</name>
<feature type="chain" id="PRO_5040214765" evidence="11">
    <location>
        <begin position="22"/>
        <end position="254"/>
    </location>
</feature>
<dbReference type="OrthoDB" id="1926781at2759"/>
<evidence type="ECO:0000256" key="8">
    <source>
        <dbReference type="ARBA" id="ARBA00038311"/>
    </source>
</evidence>
<evidence type="ECO:0000313" key="13">
    <source>
        <dbReference type="Proteomes" id="UP001063166"/>
    </source>
</evidence>
<feature type="compositionally biased region" description="Low complexity" evidence="9">
    <location>
        <begin position="230"/>
        <end position="244"/>
    </location>
</feature>
<keyword evidence="13" id="KW-1185">Reference proteome</keyword>
<evidence type="ECO:0000313" key="12">
    <source>
        <dbReference type="EMBL" id="GLB40502.1"/>
    </source>
</evidence>
<evidence type="ECO:0000256" key="5">
    <source>
        <dbReference type="ARBA" id="ARBA00022989"/>
    </source>
</evidence>
<evidence type="ECO:0000256" key="2">
    <source>
        <dbReference type="ARBA" id="ARBA00022692"/>
    </source>
</evidence>
<comment type="caution">
    <text evidence="12">The sequence shown here is derived from an EMBL/GenBank/DDBJ whole genome shotgun (WGS) entry which is preliminary data.</text>
</comment>
<feature type="transmembrane region" description="Helical" evidence="10">
    <location>
        <begin position="161"/>
        <end position="182"/>
    </location>
</feature>
<keyword evidence="12" id="KW-0675">Receptor</keyword>
<evidence type="ECO:0000256" key="1">
    <source>
        <dbReference type="ARBA" id="ARBA00004115"/>
    </source>
</evidence>
<dbReference type="GO" id="GO:0005789">
    <property type="term" value="C:endoplasmic reticulum membrane"/>
    <property type="evidence" value="ECO:0007669"/>
    <property type="project" value="UniProtKB-SubCell"/>
</dbReference>
<organism evidence="12 13">
    <name type="scientific">Lyophyllum shimeji</name>
    <name type="common">Hon-shimeji</name>
    <name type="synonym">Tricholoma shimeji</name>
    <dbReference type="NCBI Taxonomy" id="47721"/>
    <lineage>
        <taxon>Eukaryota</taxon>
        <taxon>Fungi</taxon>
        <taxon>Dikarya</taxon>
        <taxon>Basidiomycota</taxon>
        <taxon>Agaricomycotina</taxon>
        <taxon>Agaricomycetes</taxon>
        <taxon>Agaricomycetidae</taxon>
        <taxon>Agaricales</taxon>
        <taxon>Tricholomatineae</taxon>
        <taxon>Lyophyllaceae</taxon>
        <taxon>Lyophyllum</taxon>
    </lineage>
</organism>
<feature type="region of interest" description="Disordered" evidence="9">
    <location>
        <begin position="223"/>
        <end position="254"/>
    </location>
</feature>